<gene>
    <name evidence="1" type="ORF">LOK49_LG09G02652</name>
</gene>
<protein>
    <submittedName>
        <fullName evidence="1">Uncharacterized protein</fullName>
    </submittedName>
</protein>
<evidence type="ECO:0000313" key="1">
    <source>
        <dbReference type="EMBL" id="KAI8001827.1"/>
    </source>
</evidence>
<name>A0ACC0GMZ4_9ERIC</name>
<keyword evidence="2" id="KW-1185">Reference proteome</keyword>
<sequence>MASNPSKDSKPIHGVLGKPSSSTSSISNERERRDSTPPNPPAVVDEVRTGTSPSLPISPETVPGSVNLTAPVDLLVWKRQTDITPNSEPPVPPTPESHLIDRGS</sequence>
<evidence type="ECO:0000313" key="2">
    <source>
        <dbReference type="Proteomes" id="UP001060215"/>
    </source>
</evidence>
<comment type="caution">
    <text evidence="1">The sequence shown here is derived from an EMBL/GenBank/DDBJ whole genome shotgun (WGS) entry which is preliminary data.</text>
</comment>
<dbReference type="Proteomes" id="UP001060215">
    <property type="component" value="Chromosome 8"/>
</dbReference>
<proteinExistence type="predicted"/>
<accession>A0ACC0GMZ4</accession>
<dbReference type="EMBL" id="CM045765">
    <property type="protein sequence ID" value="KAI8001827.1"/>
    <property type="molecule type" value="Genomic_DNA"/>
</dbReference>
<reference evidence="1 2" key="1">
    <citation type="journal article" date="2022" name="Plant J.">
        <title>Chromosome-level genome of Camellia lanceoleosa provides a valuable resource for understanding genome evolution and self-incompatibility.</title>
        <authorList>
            <person name="Gong W."/>
            <person name="Xiao S."/>
            <person name="Wang L."/>
            <person name="Liao Z."/>
            <person name="Chang Y."/>
            <person name="Mo W."/>
            <person name="Hu G."/>
            <person name="Li W."/>
            <person name="Zhao G."/>
            <person name="Zhu H."/>
            <person name="Hu X."/>
            <person name="Ji K."/>
            <person name="Xiang X."/>
            <person name="Song Q."/>
            <person name="Yuan D."/>
            <person name="Jin S."/>
            <person name="Zhang L."/>
        </authorList>
    </citation>
    <scope>NUCLEOTIDE SEQUENCE [LARGE SCALE GENOMIC DNA]</scope>
    <source>
        <strain evidence="1">SQ_2022a</strain>
    </source>
</reference>
<organism evidence="1 2">
    <name type="scientific">Camellia lanceoleosa</name>
    <dbReference type="NCBI Taxonomy" id="1840588"/>
    <lineage>
        <taxon>Eukaryota</taxon>
        <taxon>Viridiplantae</taxon>
        <taxon>Streptophyta</taxon>
        <taxon>Embryophyta</taxon>
        <taxon>Tracheophyta</taxon>
        <taxon>Spermatophyta</taxon>
        <taxon>Magnoliopsida</taxon>
        <taxon>eudicotyledons</taxon>
        <taxon>Gunneridae</taxon>
        <taxon>Pentapetalae</taxon>
        <taxon>asterids</taxon>
        <taxon>Ericales</taxon>
        <taxon>Theaceae</taxon>
        <taxon>Camellia</taxon>
    </lineage>
</organism>